<dbReference type="AlphaFoldDB" id="A0A0P4VTH8"/>
<proteinExistence type="predicted"/>
<evidence type="ECO:0000256" key="6">
    <source>
        <dbReference type="SAM" id="Coils"/>
    </source>
</evidence>
<evidence type="ECO:0000256" key="7">
    <source>
        <dbReference type="SAM" id="MobiDB-lite"/>
    </source>
</evidence>
<feature type="region of interest" description="Disordered" evidence="7">
    <location>
        <begin position="216"/>
        <end position="327"/>
    </location>
</feature>
<dbReference type="PANTHER" id="PTHR14304">
    <property type="entry name" value="CELL DIVISION CYCLE AND APOPTOSIS REGULATOR PROTEIN"/>
    <property type="match status" value="1"/>
</dbReference>
<organism evidence="9">
    <name type="scientific">Scylla olivacea</name>
    <name type="common">Orange mud crab</name>
    <name type="synonym">Cancer olivacea</name>
    <dbReference type="NCBI Taxonomy" id="85551"/>
    <lineage>
        <taxon>Eukaryota</taxon>
        <taxon>Metazoa</taxon>
        <taxon>Ecdysozoa</taxon>
        <taxon>Arthropoda</taxon>
        <taxon>Crustacea</taxon>
        <taxon>Multicrustacea</taxon>
        <taxon>Malacostraca</taxon>
        <taxon>Eumalacostraca</taxon>
        <taxon>Eucarida</taxon>
        <taxon>Decapoda</taxon>
        <taxon>Pleocyemata</taxon>
        <taxon>Brachyura</taxon>
        <taxon>Eubrachyura</taxon>
        <taxon>Portunoidea</taxon>
        <taxon>Portunidae</taxon>
        <taxon>Portuninae</taxon>
        <taxon>Scylla</taxon>
    </lineage>
</organism>
<dbReference type="InterPro" id="IPR025224">
    <property type="entry name" value="CCAR1/CCAR2"/>
</dbReference>
<dbReference type="Pfam" id="PF05485">
    <property type="entry name" value="THAP"/>
    <property type="match status" value="1"/>
</dbReference>
<dbReference type="Gene3D" id="6.20.210.20">
    <property type="entry name" value="THAP domain"/>
    <property type="match status" value="1"/>
</dbReference>
<keyword evidence="3" id="KW-0862">Zinc</keyword>
<feature type="compositionally biased region" description="Polar residues" evidence="7">
    <location>
        <begin position="232"/>
        <end position="256"/>
    </location>
</feature>
<dbReference type="GO" id="GO:0008270">
    <property type="term" value="F:zinc ion binding"/>
    <property type="evidence" value="ECO:0007669"/>
    <property type="project" value="UniProtKB-KW"/>
</dbReference>
<dbReference type="SUPFAM" id="SSF57716">
    <property type="entry name" value="Glucocorticoid receptor-like (DNA-binding domain)"/>
    <property type="match status" value="1"/>
</dbReference>
<feature type="domain" description="THAP-type" evidence="8">
    <location>
        <begin position="1"/>
        <end position="78"/>
    </location>
</feature>
<sequence length="586" mass="67033">MGRSAHCSKCCICGKKKSTHPGTKLHLFPKDPRRRMQWLRALNITHKNESQAVCTDHFDSKWHASKGRLLNNAVPNSVGGCDQQDADTYQDWQEDIDAPKMGNTEVISEVLPFSHRYDASFGEINSTQDIAESFIRIPSPMEGTMYDITRGRGYSNMDHQEPHTTSSSVPASSLKENFLPCEDLGADNHGNDPEDTEYSSDDDFAFWQKMKRRAKQRNKKSLRKKLFHKYSSDQNNSRNSPMNGQRYMDQQSSSTKEGNETSDKVSSVVKGSENEDDWITDDEVDDEDSKDDIILKDSKDRDDRRDSKDGKKKDDKKDRERREKKEKKKMITIDPYLLLSFVYFDQTHTGYIIDRDLEDIINMLGLNLSRAQQKKLMSKVMSRDVLHYRKLTDISAEDKDKPRDPPPSIDLEFLAMGNNTIMPLFVDAATTPSCEGKMGTRKGARSKEEPIVSFTGVVKYGGSLVDISKLMQQLEKSDNTRSNTEEKLKELQKELLNNKEESKKASEKISKLTKELKMANSTIKTLEEELQKAIEDNNVYQRALNQIKLVIRPLVAGVDLEEDDLTLRDVKETRVKVEHMENGTFE</sequence>
<feature type="compositionally biased region" description="Acidic residues" evidence="7">
    <location>
        <begin position="274"/>
        <end position="290"/>
    </location>
</feature>
<name>A0A0P4VTH8_SCYOL</name>
<dbReference type="PROSITE" id="PS50950">
    <property type="entry name" value="ZF_THAP"/>
    <property type="match status" value="1"/>
</dbReference>
<dbReference type="InterPro" id="IPR006612">
    <property type="entry name" value="THAP_Znf"/>
</dbReference>
<dbReference type="GO" id="GO:0005634">
    <property type="term" value="C:nucleus"/>
    <property type="evidence" value="ECO:0007669"/>
    <property type="project" value="TreeGrafter"/>
</dbReference>
<keyword evidence="6" id="KW-0175">Coiled coil</keyword>
<feature type="coiled-coil region" evidence="6">
    <location>
        <begin position="467"/>
        <end position="543"/>
    </location>
</feature>
<accession>A0A0P4VTH8</accession>
<keyword evidence="4 5" id="KW-0238">DNA-binding</keyword>
<feature type="compositionally biased region" description="Basic and acidic residues" evidence="7">
    <location>
        <begin position="291"/>
        <end position="323"/>
    </location>
</feature>
<evidence type="ECO:0000256" key="2">
    <source>
        <dbReference type="ARBA" id="ARBA00022771"/>
    </source>
</evidence>
<dbReference type="EMBL" id="GDRN01098202">
    <property type="protein sequence ID" value="JAI58991.1"/>
    <property type="molecule type" value="Transcribed_RNA"/>
</dbReference>
<keyword evidence="2 5" id="KW-0863">Zinc-finger</keyword>
<dbReference type="GO" id="GO:0006355">
    <property type="term" value="P:regulation of DNA-templated transcription"/>
    <property type="evidence" value="ECO:0007669"/>
    <property type="project" value="InterPro"/>
</dbReference>
<dbReference type="PANTHER" id="PTHR14304:SF11">
    <property type="entry name" value="SAP DOMAIN-CONTAINING PROTEIN"/>
    <property type="match status" value="1"/>
</dbReference>
<reference evidence="9" key="1">
    <citation type="submission" date="2015-09" db="EMBL/GenBank/DDBJ databases">
        <title>Scylla olivacea transcriptome.</title>
        <authorList>
            <person name="Ikhwanuddin M."/>
        </authorList>
    </citation>
    <scope>NUCLEOTIDE SEQUENCE</scope>
</reference>
<feature type="compositionally biased region" description="Polar residues" evidence="7">
    <location>
        <begin position="163"/>
        <end position="175"/>
    </location>
</feature>
<feature type="region of interest" description="Disordered" evidence="7">
    <location>
        <begin position="149"/>
        <end position="200"/>
    </location>
</feature>
<keyword evidence="1" id="KW-0479">Metal-binding</keyword>
<feature type="compositionally biased region" description="Basic residues" evidence="7">
    <location>
        <begin position="216"/>
        <end position="228"/>
    </location>
</feature>
<protein>
    <recommendedName>
        <fullName evidence="8">THAP-type domain-containing protein</fullName>
    </recommendedName>
</protein>
<dbReference type="SMART" id="SM00980">
    <property type="entry name" value="THAP"/>
    <property type="match status" value="1"/>
</dbReference>
<evidence type="ECO:0000259" key="8">
    <source>
        <dbReference type="PROSITE" id="PS50950"/>
    </source>
</evidence>
<evidence type="ECO:0000256" key="3">
    <source>
        <dbReference type="ARBA" id="ARBA00022833"/>
    </source>
</evidence>
<evidence type="ECO:0000313" key="9">
    <source>
        <dbReference type="EMBL" id="JAI58991.1"/>
    </source>
</evidence>
<evidence type="ECO:0000256" key="5">
    <source>
        <dbReference type="PROSITE-ProRule" id="PRU00309"/>
    </source>
</evidence>
<evidence type="ECO:0000256" key="1">
    <source>
        <dbReference type="ARBA" id="ARBA00022723"/>
    </source>
</evidence>
<dbReference type="InterPro" id="IPR038441">
    <property type="entry name" value="THAP_Znf_sf"/>
</dbReference>
<evidence type="ECO:0000256" key="4">
    <source>
        <dbReference type="ARBA" id="ARBA00023125"/>
    </source>
</evidence>
<dbReference type="GO" id="GO:0003677">
    <property type="term" value="F:DNA binding"/>
    <property type="evidence" value="ECO:0007669"/>
    <property type="project" value="UniProtKB-UniRule"/>
</dbReference>